<keyword evidence="2" id="KW-1185">Reference proteome</keyword>
<dbReference type="AlphaFoldDB" id="A0AAD3S5Y9"/>
<evidence type="ECO:0000313" key="2">
    <source>
        <dbReference type="Proteomes" id="UP001279734"/>
    </source>
</evidence>
<comment type="caution">
    <text evidence="1">The sequence shown here is derived from an EMBL/GenBank/DDBJ whole genome shotgun (WGS) entry which is preliminary data.</text>
</comment>
<evidence type="ECO:0000313" key="1">
    <source>
        <dbReference type="EMBL" id="GMH04821.1"/>
    </source>
</evidence>
<proteinExistence type="predicted"/>
<organism evidence="1 2">
    <name type="scientific">Nepenthes gracilis</name>
    <name type="common">Slender pitcher plant</name>
    <dbReference type="NCBI Taxonomy" id="150966"/>
    <lineage>
        <taxon>Eukaryota</taxon>
        <taxon>Viridiplantae</taxon>
        <taxon>Streptophyta</taxon>
        <taxon>Embryophyta</taxon>
        <taxon>Tracheophyta</taxon>
        <taxon>Spermatophyta</taxon>
        <taxon>Magnoliopsida</taxon>
        <taxon>eudicotyledons</taxon>
        <taxon>Gunneridae</taxon>
        <taxon>Pentapetalae</taxon>
        <taxon>Caryophyllales</taxon>
        <taxon>Nepenthaceae</taxon>
        <taxon>Nepenthes</taxon>
    </lineage>
</organism>
<gene>
    <name evidence="1" type="ORF">Nepgr_006661</name>
</gene>
<dbReference type="EMBL" id="BSYO01000005">
    <property type="protein sequence ID" value="GMH04821.1"/>
    <property type="molecule type" value="Genomic_DNA"/>
</dbReference>
<protein>
    <submittedName>
        <fullName evidence="1">Uncharacterized protein</fullName>
    </submittedName>
</protein>
<accession>A0AAD3S5Y9</accession>
<sequence>MAYRFPLRMPPHWPVSIPRRRICSEFVDAAHPNDGQRRCECRRLIITPRLRNGPSDGPVTPADHGLLSHMACHSLLFGLDLPGANYKFIVTGGASPSWSPRLHSASNIRFSLDVAEGTILMPFSSHQRCWPFVEMRMVLRAVGIILITVMLWLGVEHWNTLPIYAVSLAPDVSRHGICRCPVALFFVELHEELIEYFTHADGVRAWSQPLCRYRRQAPRILHPARAVAAWMA</sequence>
<name>A0AAD3S5Y9_NEPGR</name>
<dbReference type="Proteomes" id="UP001279734">
    <property type="component" value="Unassembled WGS sequence"/>
</dbReference>
<reference evidence="1" key="1">
    <citation type="submission" date="2023-05" db="EMBL/GenBank/DDBJ databases">
        <title>Nepenthes gracilis genome sequencing.</title>
        <authorList>
            <person name="Fukushima K."/>
        </authorList>
    </citation>
    <scope>NUCLEOTIDE SEQUENCE</scope>
    <source>
        <strain evidence="1">SING2019-196</strain>
    </source>
</reference>